<feature type="compositionally biased region" description="Polar residues" evidence="1">
    <location>
        <begin position="1"/>
        <end position="27"/>
    </location>
</feature>
<name>A0A251SZ38_HELAN</name>
<dbReference type="InParanoid" id="A0A251SZ38"/>
<protein>
    <submittedName>
        <fullName evidence="2">Uncharacterized protein</fullName>
    </submittedName>
</protein>
<feature type="region of interest" description="Disordered" evidence="1">
    <location>
        <begin position="1"/>
        <end position="30"/>
    </location>
</feature>
<accession>A0A251SZ38</accession>
<gene>
    <name evidence="2" type="ORF">HannXRQ_Chr12g0358851</name>
</gene>
<dbReference type="AlphaFoldDB" id="A0A251SZ38"/>
<keyword evidence="3" id="KW-1185">Reference proteome</keyword>
<organism evidence="2 3">
    <name type="scientific">Helianthus annuus</name>
    <name type="common">Common sunflower</name>
    <dbReference type="NCBI Taxonomy" id="4232"/>
    <lineage>
        <taxon>Eukaryota</taxon>
        <taxon>Viridiplantae</taxon>
        <taxon>Streptophyta</taxon>
        <taxon>Embryophyta</taxon>
        <taxon>Tracheophyta</taxon>
        <taxon>Spermatophyta</taxon>
        <taxon>Magnoliopsida</taxon>
        <taxon>eudicotyledons</taxon>
        <taxon>Gunneridae</taxon>
        <taxon>Pentapetalae</taxon>
        <taxon>asterids</taxon>
        <taxon>campanulids</taxon>
        <taxon>Asterales</taxon>
        <taxon>Asteraceae</taxon>
        <taxon>Asteroideae</taxon>
        <taxon>Heliantheae alliance</taxon>
        <taxon>Heliantheae</taxon>
        <taxon>Helianthus</taxon>
    </lineage>
</organism>
<reference evidence="3" key="1">
    <citation type="journal article" date="2017" name="Nature">
        <title>The sunflower genome provides insights into oil metabolism, flowering and Asterid evolution.</title>
        <authorList>
            <person name="Badouin H."/>
            <person name="Gouzy J."/>
            <person name="Grassa C.J."/>
            <person name="Murat F."/>
            <person name="Staton S.E."/>
            <person name="Cottret L."/>
            <person name="Lelandais-Briere C."/>
            <person name="Owens G.L."/>
            <person name="Carrere S."/>
            <person name="Mayjonade B."/>
            <person name="Legrand L."/>
            <person name="Gill N."/>
            <person name="Kane N.C."/>
            <person name="Bowers J.E."/>
            <person name="Hubner S."/>
            <person name="Bellec A."/>
            <person name="Berard A."/>
            <person name="Berges H."/>
            <person name="Blanchet N."/>
            <person name="Boniface M.C."/>
            <person name="Brunel D."/>
            <person name="Catrice O."/>
            <person name="Chaidir N."/>
            <person name="Claudel C."/>
            <person name="Donnadieu C."/>
            <person name="Faraut T."/>
            <person name="Fievet G."/>
            <person name="Helmstetter N."/>
            <person name="King M."/>
            <person name="Knapp S.J."/>
            <person name="Lai Z."/>
            <person name="Le Paslier M.C."/>
            <person name="Lippi Y."/>
            <person name="Lorenzon L."/>
            <person name="Mandel J.R."/>
            <person name="Marage G."/>
            <person name="Marchand G."/>
            <person name="Marquand E."/>
            <person name="Bret-Mestries E."/>
            <person name="Morien E."/>
            <person name="Nambeesan S."/>
            <person name="Nguyen T."/>
            <person name="Pegot-Espagnet P."/>
            <person name="Pouilly N."/>
            <person name="Raftis F."/>
            <person name="Sallet E."/>
            <person name="Schiex T."/>
            <person name="Thomas J."/>
            <person name="Vandecasteele C."/>
            <person name="Vares D."/>
            <person name="Vear F."/>
            <person name="Vautrin S."/>
            <person name="Crespi M."/>
            <person name="Mangin B."/>
            <person name="Burke J.M."/>
            <person name="Salse J."/>
            <person name="Munos S."/>
            <person name="Vincourt P."/>
            <person name="Rieseberg L.H."/>
            <person name="Langlade N.B."/>
        </authorList>
    </citation>
    <scope>NUCLEOTIDE SEQUENCE [LARGE SCALE GENOMIC DNA]</scope>
    <source>
        <strain evidence="3">cv. SF193</strain>
    </source>
</reference>
<dbReference type="EMBL" id="CM007901">
    <property type="protein sequence ID" value="OTG04125.1"/>
    <property type="molecule type" value="Genomic_DNA"/>
</dbReference>
<evidence type="ECO:0000313" key="3">
    <source>
        <dbReference type="Proteomes" id="UP000215914"/>
    </source>
</evidence>
<evidence type="ECO:0000313" key="2">
    <source>
        <dbReference type="EMBL" id="OTG04125.1"/>
    </source>
</evidence>
<proteinExistence type="predicted"/>
<dbReference type="Proteomes" id="UP000215914">
    <property type="component" value="Chromosome 12"/>
</dbReference>
<evidence type="ECO:0000256" key="1">
    <source>
        <dbReference type="SAM" id="MobiDB-lite"/>
    </source>
</evidence>
<sequence>MDPNHINPNNQTLNYKSPLNTNSSSDPSRLLGSWKRRRIWGSTDHIWVESLLFLMCPFKRFSKH</sequence>